<evidence type="ECO:0000256" key="6">
    <source>
        <dbReference type="SAM" id="Phobius"/>
    </source>
</evidence>
<dbReference type="Pfam" id="PF02687">
    <property type="entry name" value="FtsX"/>
    <property type="match status" value="1"/>
</dbReference>
<sequence>MSLLRRAFLYLTRKYVKTISLFFIILVIATLALSAVSLKGALQTAQLNVRQSLGGCLIVEPNYDQSSNWEAVTVDGVVLGMHFTGTLPTKDLAETIAQELGGLQGYNLSGRDFARVFKAPDGNPQNGYDLSHIAVGTNTYDAENIVEAKESGFAHLDYAATYNVSVCTDSSLDYYFMNNEVRLVEGRHINEDETGVAIISEELAEFNDLQVGDTIYMRDSNMYLREKGMTEAVFAPVEIVGLFEIVKEYPVEFSYIAPENMIFITAGTREIYDVRYEETTSPFNRIYFYAQEPDNLERMIEQVQALPGFEENSDFVVTVRNEALRAIKGPLQNIDQIITILIVLILIVGMIILSLVLSARIKERVRETGILLSVGTNKTNILMQYLVETTVVVLLACTVSIFSSMLVAKNVGTAMLQDTVNSGIESYTQQLDEEERINNENVEAEETQNLTKLTVSIQAGEIVILYVGGLLLAWIAVIAASVSLFRLKPREILSKMS</sequence>
<feature type="domain" description="MacB-like periplasmic core" evidence="8">
    <location>
        <begin position="173"/>
        <end position="305"/>
    </location>
</feature>
<keyword evidence="10" id="KW-1185">Reference proteome</keyword>
<evidence type="ECO:0000259" key="7">
    <source>
        <dbReference type="Pfam" id="PF02687"/>
    </source>
</evidence>
<feature type="transmembrane region" description="Helical" evidence="6">
    <location>
        <begin position="337"/>
        <end position="357"/>
    </location>
</feature>
<feature type="domain" description="ABC3 transporter permease C-terminal" evidence="7">
    <location>
        <begin position="340"/>
        <end position="489"/>
    </location>
</feature>
<evidence type="ECO:0000256" key="4">
    <source>
        <dbReference type="ARBA" id="ARBA00022989"/>
    </source>
</evidence>
<dbReference type="GO" id="GO:0005886">
    <property type="term" value="C:plasma membrane"/>
    <property type="evidence" value="ECO:0007669"/>
    <property type="project" value="UniProtKB-SubCell"/>
</dbReference>
<keyword evidence="4 6" id="KW-1133">Transmembrane helix</keyword>
<evidence type="ECO:0000256" key="3">
    <source>
        <dbReference type="ARBA" id="ARBA00022692"/>
    </source>
</evidence>
<dbReference type="Proteomes" id="UP000774750">
    <property type="component" value="Unassembled WGS sequence"/>
</dbReference>
<dbReference type="PANTHER" id="PTHR30572">
    <property type="entry name" value="MEMBRANE COMPONENT OF TRANSPORTER-RELATED"/>
    <property type="match status" value="1"/>
</dbReference>
<reference evidence="9" key="2">
    <citation type="journal article" date="2021" name="Sci. Rep.">
        <title>The distribution of antibiotic resistance genes in chicken gut microbiota commensals.</title>
        <authorList>
            <person name="Juricova H."/>
            <person name="Matiasovicova J."/>
            <person name="Kubasova T."/>
            <person name="Cejkova D."/>
            <person name="Rychlik I."/>
        </authorList>
    </citation>
    <scope>NUCLEOTIDE SEQUENCE</scope>
    <source>
        <strain evidence="9">An559</strain>
    </source>
</reference>
<dbReference type="GO" id="GO:0022857">
    <property type="term" value="F:transmembrane transporter activity"/>
    <property type="evidence" value="ECO:0007669"/>
    <property type="project" value="TreeGrafter"/>
</dbReference>
<dbReference type="RefSeq" id="WP_204443622.1">
    <property type="nucleotide sequence ID" value="NZ_JACJKY010000001.1"/>
</dbReference>
<evidence type="ECO:0000256" key="2">
    <source>
        <dbReference type="ARBA" id="ARBA00022475"/>
    </source>
</evidence>
<dbReference type="Pfam" id="PF12704">
    <property type="entry name" value="MacB_PCD"/>
    <property type="match status" value="1"/>
</dbReference>
<dbReference type="PANTHER" id="PTHR30572:SF9">
    <property type="entry name" value="ABC TRANSPORTER PERMEASE PROTEIN"/>
    <property type="match status" value="1"/>
</dbReference>
<evidence type="ECO:0000313" key="10">
    <source>
        <dbReference type="Proteomes" id="UP000774750"/>
    </source>
</evidence>
<comment type="subcellular location">
    <subcellularLocation>
        <location evidence="1">Cell membrane</location>
        <topology evidence="1">Multi-pass membrane protein</topology>
    </subcellularLocation>
</comment>
<dbReference type="InterPro" id="IPR003838">
    <property type="entry name" value="ABC3_permease_C"/>
</dbReference>
<evidence type="ECO:0000313" key="9">
    <source>
        <dbReference type="EMBL" id="MBM6919655.1"/>
    </source>
</evidence>
<keyword evidence="2" id="KW-1003">Cell membrane</keyword>
<dbReference type="AlphaFoldDB" id="A0A938X4J6"/>
<comment type="caution">
    <text evidence="9">The sequence shown here is derived from an EMBL/GenBank/DDBJ whole genome shotgun (WGS) entry which is preliminary data.</text>
</comment>
<keyword evidence="3 6" id="KW-0812">Transmembrane</keyword>
<evidence type="ECO:0000256" key="5">
    <source>
        <dbReference type="ARBA" id="ARBA00023136"/>
    </source>
</evidence>
<dbReference type="InterPro" id="IPR050250">
    <property type="entry name" value="Macrolide_Exporter_MacB"/>
</dbReference>
<name>A0A938X4J6_9FIRM</name>
<evidence type="ECO:0000256" key="1">
    <source>
        <dbReference type="ARBA" id="ARBA00004651"/>
    </source>
</evidence>
<protein>
    <submittedName>
        <fullName evidence="9">ABC transporter permease</fullName>
    </submittedName>
</protein>
<gene>
    <name evidence="9" type="ORF">H6A12_00530</name>
</gene>
<keyword evidence="5 6" id="KW-0472">Membrane</keyword>
<dbReference type="EMBL" id="JACJKY010000001">
    <property type="protein sequence ID" value="MBM6919655.1"/>
    <property type="molecule type" value="Genomic_DNA"/>
</dbReference>
<reference evidence="9" key="1">
    <citation type="submission" date="2020-08" db="EMBL/GenBank/DDBJ databases">
        <authorList>
            <person name="Cejkova D."/>
            <person name="Kubasova T."/>
            <person name="Jahodarova E."/>
            <person name="Rychlik I."/>
        </authorList>
    </citation>
    <scope>NUCLEOTIDE SEQUENCE</scope>
    <source>
        <strain evidence="9">An559</strain>
    </source>
</reference>
<organism evidence="9 10">
    <name type="scientific">Merdimmobilis hominis</name>
    <dbReference type="NCBI Taxonomy" id="2897707"/>
    <lineage>
        <taxon>Bacteria</taxon>
        <taxon>Bacillati</taxon>
        <taxon>Bacillota</taxon>
        <taxon>Clostridia</taxon>
        <taxon>Eubacteriales</taxon>
        <taxon>Oscillospiraceae</taxon>
        <taxon>Merdimmobilis</taxon>
    </lineage>
</organism>
<feature type="transmembrane region" description="Helical" evidence="6">
    <location>
        <begin position="385"/>
        <end position="408"/>
    </location>
</feature>
<feature type="transmembrane region" description="Helical" evidence="6">
    <location>
        <begin position="463"/>
        <end position="487"/>
    </location>
</feature>
<dbReference type="InterPro" id="IPR025857">
    <property type="entry name" value="MacB_PCD"/>
</dbReference>
<proteinExistence type="predicted"/>
<evidence type="ECO:0000259" key="8">
    <source>
        <dbReference type="Pfam" id="PF12704"/>
    </source>
</evidence>
<accession>A0A938X4J6</accession>